<organism evidence="1 2">
    <name type="scientific">Podospora didyma</name>
    <dbReference type="NCBI Taxonomy" id="330526"/>
    <lineage>
        <taxon>Eukaryota</taxon>
        <taxon>Fungi</taxon>
        <taxon>Dikarya</taxon>
        <taxon>Ascomycota</taxon>
        <taxon>Pezizomycotina</taxon>
        <taxon>Sordariomycetes</taxon>
        <taxon>Sordariomycetidae</taxon>
        <taxon>Sordariales</taxon>
        <taxon>Podosporaceae</taxon>
        <taxon>Podospora</taxon>
    </lineage>
</organism>
<reference evidence="1" key="2">
    <citation type="submission" date="2023-06" db="EMBL/GenBank/DDBJ databases">
        <authorList>
            <consortium name="Lawrence Berkeley National Laboratory"/>
            <person name="Haridas S."/>
            <person name="Hensen N."/>
            <person name="Bonometti L."/>
            <person name="Westerberg I."/>
            <person name="Brannstrom I.O."/>
            <person name="Guillou S."/>
            <person name="Cros-Aarteil S."/>
            <person name="Calhoun S."/>
            <person name="Kuo A."/>
            <person name="Mondo S."/>
            <person name="Pangilinan J."/>
            <person name="Riley R."/>
            <person name="LaButti K."/>
            <person name="Andreopoulos B."/>
            <person name="Lipzen A."/>
            <person name="Chen C."/>
            <person name="Yanf M."/>
            <person name="Daum C."/>
            <person name="Ng V."/>
            <person name="Clum A."/>
            <person name="Steindorff A."/>
            <person name="Ohm R."/>
            <person name="Martin F."/>
            <person name="Silar P."/>
            <person name="Natvig D."/>
            <person name="Lalanne C."/>
            <person name="Gautier V."/>
            <person name="Ament-velasquez S.L."/>
            <person name="Kruys A."/>
            <person name="Hutchinson M.I."/>
            <person name="Powell A.J."/>
            <person name="Barry K."/>
            <person name="Miller A.N."/>
            <person name="Grigoriev I.V."/>
            <person name="Debuchy R."/>
            <person name="Gladieux P."/>
            <person name="Thoren M.H."/>
            <person name="Johannesson H."/>
        </authorList>
    </citation>
    <scope>NUCLEOTIDE SEQUENCE</scope>
    <source>
        <strain evidence="1">CBS 232.78</strain>
    </source>
</reference>
<gene>
    <name evidence="1" type="ORF">B0H63DRAFT_446267</name>
</gene>
<keyword evidence="2" id="KW-1185">Reference proteome</keyword>
<dbReference type="EMBL" id="JAULSW010000002">
    <property type="protein sequence ID" value="KAK3390119.1"/>
    <property type="molecule type" value="Genomic_DNA"/>
</dbReference>
<accession>A0AAE0NYR7</accession>
<dbReference type="Proteomes" id="UP001285441">
    <property type="component" value="Unassembled WGS sequence"/>
</dbReference>
<evidence type="ECO:0000313" key="1">
    <source>
        <dbReference type="EMBL" id="KAK3390119.1"/>
    </source>
</evidence>
<proteinExistence type="predicted"/>
<reference evidence="1" key="1">
    <citation type="journal article" date="2023" name="Mol. Phylogenet. Evol.">
        <title>Genome-scale phylogeny and comparative genomics of the fungal order Sordariales.</title>
        <authorList>
            <person name="Hensen N."/>
            <person name="Bonometti L."/>
            <person name="Westerberg I."/>
            <person name="Brannstrom I.O."/>
            <person name="Guillou S."/>
            <person name="Cros-Aarteil S."/>
            <person name="Calhoun S."/>
            <person name="Haridas S."/>
            <person name="Kuo A."/>
            <person name="Mondo S."/>
            <person name="Pangilinan J."/>
            <person name="Riley R."/>
            <person name="LaButti K."/>
            <person name="Andreopoulos B."/>
            <person name="Lipzen A."/>
            <person name="Chen C."/>
            <person name="Yan M."/>
            <person name="Daum C."/>
            <person name="Ng V."/>
            <person name="Clum A."/>
            <person name="Steindorff A."/>
            <person name="Ohm R.A."/>
            <person name="Martin F."/>
            <person name="Silar P."/>
            <person name="Natvig D.O."/>
            <person name="Lalanne C."/>
            <person name="Gautier V."/>
            <person name="Ament-Velasquez S.L."/>
            <person name="Kruys A."/>
            <person name="Hutchinson M.I."/>
            <person name="Powell A.J."/>
            <person name="Barry K."/>
            <person name="Miller A.N."/>
            <person name="Grigoriev I.V."/>
            <person name="Debuchy R."/>
            <person name="Gladieux P."/>
            <person name="Hiltunen Thoren M."/>
            <person name="Johannesson H."/>
        </authorList>
    </citation>
    <scope>NUCLEOTIDE SEQUENCE</scope>
    <source>
        <strain evidence="1">CBS 232.78</strain>
    </source>
</reference>
<name>A0AAE0NYR7_9PEZI</name>
<comment type="caution">
    <text evidence="1">The sequence shown here is derived from an EMBL/GenBank/DDBJ whole genome shotgun (WGS) entry which is preliminary data.</text>
</comment>
<dbReference type="AlphaFoldDB" id="A0AAE0NYR7"/>
<protein>
    <submittedName>
        <fullName evidence="1">Uncharacterized protein</fullName>
    </submittedName>
</protein>
<evidence type="ECO:0000313" key="2">
    <source>
        <dbReference type="Proteomes" id="UP001285441"/>
    </source>
</evidence>
<sequence length="115" mass="12623">MKQALFGLPGFAWLQRQSTQTDVITATELVTVSKAAFKTLVSTVIATTALPPVARRFIASLFPAYPNYASGACPSWEKYVSACQCVGVFSTTITVDARATTITEQSPRLRLRWYL</sequence>